<sequence length="458" mass="50563">MPTYRSINIALHSQFDIETLPEYYPLPHSPLINPSLDQPPESPPLIDDATSTCSVHVPILPGSIFWISYSVSPPVPQGHYFLFKLYIDGEKVTSWCTGKEDDWAGKTMFGLFEGVGGVEGKRKVEKRVLCFRAPDENGRVEGGCVEIRVHRASGRKRVEREVPAFGETGFARSARGICMVDAGRAGAEQPKRFYKFALIDPVDQPFAKFRYYYRTWDQLRDLGLLDVSYAQSEENSMSVIEPCESGAQNDNKGLEGSPNGVCHAELEDVFRADGNGDSPRDWSRARQNMNDIGRHTSETTPSPVNLASPRRDSITSGTYVPRGAPATEVSTGSPQSLRRRGRMAVHRLSVPPSIKFDAPEPASRPLPIPQKNELPSCTATAYRPHPAYPVEEWTMKSPSPVEATQDSSTITPPERKRRLGIMGAGLMDVISSTWKRSLSGTQAPKKSEVVDGPRSVSC</sequence>
<gene>
    <name evidence="1" type="ORF">OPT61_g1285</name>
</gene>
<protein>
    <submittedName>
        <fullName evidence="1">Uncharacterized protein</fullName>
    </submittedName>
</protein>
<proteinExistence type="predicted"/>
<dbReference type="Proteomes" id="UP001153331">
    <property type="component" value="Unassembled WGS sequence"/>
</dbReference>
<comment type="caution">
    <text evidence="1">The sequence shown here is derived from an EMBL/GenBank/DDBJ whole genome shotgun (WGS) entry which is preliminary data.</text>
</comment>
<evidence type="ECO:0000313" key="1">
    <source>
        <dbReference type="EMBL" id="KAJ8117526.1"/>
    </source>
</evidence>
<keyword evidence="2" id="KW-1185">Reference proteome</keyword>
<name>A0ACC2IQP6_9PLEO</name>
<organism evidence="1 2">
    <name type="scientific">Boeremia exigua</name>
    <dbReference type="NCBI Taxonomy" id="749465"/>
    <lineage>
        <taxon>Eukaryota</taxon>
        <taxon>Fungi</taxon>
        <taxon>Dikarya</taxon>
        <taxon>Ascomycota</taxon>
        <taxon>Pezizomycotina</taxon>
        <taxon>Dothideomycetes</taxon>
        <taxon>Pleosporomycetidae</taxon>
        <taxon>Pleosporales</taxon>
        <taxon>Pleosporineae</taxon>
        <taxon>Didymellaceae</taxon>
        <taxon>Boeremia</taxon>
    </lineage>
</organism>
<accession>A0ACC2IQP6</accession>
<reference evidence="1" key="1">
    <citation type="submission" date="2022-11" db="EMBL/GenBank/DDBJ databases">
        <title>Genome Sequence of Boeremia exigua.</title>
        <authorList>
            <person name="Buettner E."/>
        </authorList>
    </citation>
    <scope>NUCLEOTIDE SEQUENCE</scope>
    <source>
        <strain evidence="1">CU02</strain>
    </source>
</reference>
<evidence type="ECO:0000313" key="2">
    <source>
        <dbReference type="Proteomes" id="UP001153331"/>
    </source>
</evidence>
<dbReference type="EMBL" id="JAPHNI010000049">
    <property type="protein sequence ID" value="KAJ8117526.1"/>
    <property type="molecule type" value="Genomic_DNA"/>
</dbReference>